<name>A0AAX0WIT0_9BACT</name>
<dbReference type="InterPro" id="IPR036705">
    <property type="entry name" value="Ribosyl_crysJ1_sf"/>
</dbReference>
<accession>A0AAX0WIT0</accession>
<dbReference type="InterPro" id="IPR050792">
    <property type="entry name" value="ADP-ribosylglycohydrolase"/>
</dbReference>
<organism evidence="2 3">
    <name type="scientific">Akkermansia muciniphila</name>
    <dbReference type="NCBI Taxonomy" id="239935"/>
    <lineage>
        <taxon>Bacteria</taxon>
        <taxon>Pseudomonadati</taxon>
        <taxon>Verrucomicrobiota</taxon>
        <taxon>Verrucomicrobiia</taxon>
        <taxon>Verrucomicrobiales</taxon>
        <taxon>Akkermansiaceae</taxon>
        <taxon>Akkermansia</taxon>
    </lineage>
</organism>
<keyword evidence="1" id="KW-0460">Magnesium</keyword>
<dbReference type="GO" id="GO:0046872">
    <property type="term" value="F:metal ion binding"/>
    <property type="evidence" value="ECO:0007669"/>
    <property type="project" value="UniProtKB-KW"/>
</dbReference>
<dbReference type="Gene3D" id="1.10.4080.10">
    <property type="entry name" value="ADP-ribosylation/Crystallin J1"/>
    <property type="match status" value="1"/>
</dbReference>
<dbReference type="InterPro" id="IPR005502">
    <property type="entry name" value="Ribosyl_crysJ1"/>
</dbReference>
<feature type="binding site" evidence="1">
    <location>
        <position position="63"/>
    </location>
    <ligand>
        <name>Mg(2+)</name>
        <dbReference type="ChEBI" id="CHEBI:18420"/>
        <label>1</label>
    </ligand>
</feature>
<comment type="cofactor">
    <cofactor evidence="1">
        <name>Mg(2+)</name>
        <dbReference type="ChEBI" id="CHEBI:18420"/>
    </cofactor>
    <text evidence="1">Binds 2 magnesium ions per subunit.</text>
</comment>
<feature type="binding site" evidence="1">
    <location>
        <position position="255"/>
    </location>
    <ligand>
        <name>Mg(2+)</name>
        <dbReference type="ChEBI" id="CHEBI:18420"/>
        <label>1</label>
    </ligand>
</feature>
<dbReference type="RefSeq" id="WP_102748349.1">
    <property type="nucleotide sequence ID" value="NZ_CP072029.1"/>
</dbReference>
<comment type="caution">
    <text evidence="2">The sequence shown here is derived from an EMBL/GenBank/DDBJ whole genome shotgun (WGS) entry which is preliminary data.</text>
</comment>
<dbReference type="AlphaFoldDB" id="A0AAX0WIT0"/>
<dbReference type="PANTHER" id="PTHR16222:SF12">
    <property type="entry name" value="ADP-RIBOSYLGLYCOHYDROLASE-RELATED"/>
    <property type="match status" value="1"/>
</dbReference>
<feature type="binding site" evidence="1">
    <location>
        <position position="64"/>
    </location>
    <ligand>
        <name>Mg(2+)</name>
        <dbReference type="ChEBI" id="CHEBI:18420"/>
        <label>1</label>
    </ligand>
</feature>
<reference evidence="2 3" key="1">
    <citation type="journal article" date="2017" name="BMC Genomics">
        <title>Genome sequencing of 39 Akkermansia muciniphila isolates reveals its population structure, genomic and functional diverisity, and global distribution in mammalian gut microbiotas.</title>
        <authorList>
            <person name="Guo X."/>
            <person name="Li S."/>
            <person name="Zhang J."/>
            <person name="Wu F."/>
            <person name="Li X."/>
            <person name="Wu D."/>
            <person name="Zhang M."/>
            <person name="Ou Z."/>
            <person name="Jie Z."/>
            <person name="Yan Q."/>
            <person name="Li P."/>
            <person name="Yi J."/>
            <person name="Peng Y."/>
        </authorList>
    </citation>
    <scope>NUCLEOTIDE SEQUENCE [LARGE SCALE GENOMIC DNA]</scope>
    <source>
        <strain evidence="2 3">GP28</strain>
    </source>
</reference>
<feature type="binding site" evidence="1">
    <location>
        <position position="254"/>
    </location>
    <ligand>
        <name>Mg(2+)</name>
        <dbReference type="ChEBI" id="CHEBI:18420"/>
        <label>1</label>
    </ligand>
</feature>
<feature type="binding site" evidence="1">
    <location>
        <position position="252"/>
    </location>
    <ligand>
        <name>Mg(2+)</name>
        <dbReference type="ChEBI" id="CHEBI:18420"/>
        <label>1</label>
    </ligand>
</feature>
<evidence type="ECO:0000313" key="3">
    <source>
        <dbReference type="Proteomes" id="UP000236075"/>
    </source>
</evidence>
<dbReference type="PANTHER" id="PTHR16222">
    <property type="entry name" value="ADP-RIBOSYLGLYCOHYDROLASE"/>
    <property type="match status" value="1"/>
</dbReference>
<dbReference type="SUPFAM" id="SSF101478">
    <property type="entry name" value="ADP-ribosylglycohydrolase"/>
    <property type="match status" value="1"/>
</dbReference>
<gene>
    <name evidence="2" type="ORF">CXT95_06705</name>
</gene>
<dbReference type="EMBL" id="PJLB01000008">
    <property type="protein sequence ID" value="PND02350.1"/>
    <property type="molecule type" value="Genomic_DNA"/>
</dbReference>
<keyword evidence="1" id="KW-0479">Metal-binding</keyword>
<proteinExistence type="predicted"/>
<dbReference type="Pfam" id="PF03747">
    <property type="entry name" value="ADP_ribosyl_GH"/>
    <property type="match status" value="1"/>
</dbReference>
<dbReference type="Proteomes" id="UP000236075">
    <property type="component" value="Unassembled WGS sequence"/>
</dbReference>
<protein>
    <submittedName>
        <fullName evidence="2">Ribosylglycohydrolase</fullName>
    </submittedName>
</protein>
<evidence type="ECO:0000256" key="1">
    <source>
        <dbReference type="PIRSR" id="PIRSR605502-1"/>
    </source>
</evidence>
<evidence type="ECO:0000313" key="2">
    <source>
        <dbReference type="EMBL" id="PND02350.1"/>
    </source>
</evidence>
<feature type="binding site" evidence="1">
    <location>
        <position position="62"/>
    </location>
    <ligand>
        <name>Mg(2+)</name>
        <dbReference type="ChEBI" id="CHEBI:18420"/>
        <label>1</label>
    </ligand>
</feature>
<sequence length="302" mass="33439">MTKVSLSQSIHGCLFGLMIGDALGASVEFMRASEIKTLHKCGVREMQNGEGLCKARKVGVITDDTEMSLCLMESLISANGWNKSRARYNYRIWLLSAPPDVGTTIRDSLFGSINPKSQANGALMRIAPLACWAATHQGFDWEKATAEDAMLTHVNQVCIDANLVYVYSLIRATTIRVRNVKNLYEESILWAKEHKLSESVIHCMLAASKNPPEYDGEHIGWVLVALQGSYYQLLHARNFEEALVNTVSAGGDTDTNAAICGALLGAFYGIRQIPQRWISQVQKSNPQATEDVQIFFRECMGM</sequence>